<evidence type="ECO:0000313" key="4">
    <source>
        <dbReference type="Proteomes" id="UP000007264"/>
    </source>
</evidence>
<keyword evidence="1" id="KW-0880">Kelch repeat</keyword>
<dbReference type="PANTHER" id="PTHR46093:SF18">
    <property type="entry name" value="FIBRONECTIN TYPE-III DOMAIN-CONTAINING PROTEIN"/>
    <property type="match status" value="1"/>
</dbReference>
<dbReference type="Gene3D" id="2.120.10.80">
    <property type="entry name" value="Kelch-type beta propeller"/>
    <property type="match status" value="2"/>
</dbReference>
<organism evidence="3 4">
    <name type="scientific">Coccomyxa subellipsoidea (strain C-169)</name>
    <name type="common">Green microalga</name>
    <dbReference type="NCBI Taxonomy" id="574566"/>
    <lineage>
        <taxon>Eukaryota</taxon>
        <taxon>Viridiplantae</taxon>
        <taxon>Chlorophyta</taxon>
        <taxon>core chlorophytes</taxon>
        <taxon>Trebouxiophyceae</taxon>
        <taxon>Trebouxiophyceae incertae sedis</taxon>
        <taxon>Coccomyxaceae</taxon>
        <taxon>Coccomyxa</taxon>
        <taxon>Coccomyxa subellipsoidea</taxon>
    </lineage>
</organism>
<protein>
    <recommendedName>
        <fullName evidence="5">Galactose oxidase</fullName>
    </recommendedName>
</protein>
<reference evidence="3 4" key="1">
    <citation type="journal article" date="2012" name="Genome Biol.">
        <title>The genome of the polar eukaryotic microalga coccomyxa subellipsoidea reveals traits of cold adaptation.</title>
        <authorList>
            <person name="Blanc G."/>
            <person name="Agarkova I."/>
            <person name="Grimwood J."/>
            <person name="Kuo A."/>
            <person name="Brueggeman A."/>
            <person name="Dunigan D."/>
            <person name="Gurnon J."/>
            <person name="Ladunga I."/>
            <person name="Lindquist E."/>
            <person name="Lucas S."/>
            <person name="Pangilinan J."/>
            <person name="Proschold T."/>
            <person name="Salamov A."/>
            <person name="Schmutz J."/>
            <person name="Weeks D."/>
            <person name="Yamada T."/>
            <person name="Claverie J.M."/>
            <person name="Grigoriev I."/>
            <person name="Van Etten J."/>
            <person name="Lomsadze A."/>
            <person name="Borodovsky M."/>
        </authorList>
    </citation>
    <scope>NUCLEOTIDE SEQUENCE [LARGE SCALE GENOMIC DNA]</scope>
    <source>
        <strain evidence="3 4">C-169</strain>
    </source>
</reference>
<dbReference type="InterPro" id="IPR015915">
    <property type="entry name" value="Kelch-typ_b-propeller"/>
</dbReference>
<keyword evidence="4" id="KW-1185">Reference proteome</keyword>
<name>I0YQM3_COCSC</name>
<dbReference type="KEGG" id="csl:COCSUDRAFT_57261"/>
<evidence type="ECO:0000313" key="3">
    <source>
        <dbReference type="EMBL" id="EIE20692.1"/>
    </source>
</evidence>
<accession>I0YQM3</accession>
<dbReference type="PANTHER" id="PTHR46093">
    <property type="entry name" value="ACYL-COA-BINDING DOMAIN-CONTAINING PROTEIN 5"/>
    <property type="match status" value="1"/>
</dbReference>
<dbReference type="EMBL" id="AGSI01000014">
    <property type="protein sequence ID" value="EIE20692.1"/>
    <property type="molecule type" value="Genomic_DNA"/>
</dbReference>
<evidence type="ECO:0008006" key="5">
    <source>
        <dbReference type="Google" id="ProtNLM"/>
    </source>
</evidence>
<dbReference type="RefSeq" id="XP_005645236.1">
    <property type="nucleotide sequence ID" value="XM_005645179.1"/>
</dbReference>
<keyword evidence="2" id="KW-0677">Repeat</keyword>
<sequence length="1291" mass="141910">MVALDMYSKQMQKGVYSMGAIVGDCLYLLTEPATSPDIMLRMRLRRENGTSNPVKEVFTTCRPKDCMYSSLVTDGEKLYIFGGCTLKNGATSAHNLLYTLKPGPTSSREKPLRWTDGQLHVFGGIEPWSPGDSTRDFRTLAGGAEYPLRTLGDLWRYDLKACCWKELEPTGTLPAARAHMGVAVEGNFTFISGGVTGFELARTKSNLADVWLYNAPECSWVQMAPSGNQSTWMSARHSHATAGVGSGILCLVGGCTSVSDRFSPARGLCFKLKTFHAQTAVVPRGRRKDGAMEGACQVLVLYREQSGLPPPVRELLAATKTGGCILYSQDPNMLSASVLTLATVADMPPYFRGFLFPYGLRYGSGRGKTSLQIGGSANDPFHPTPRHLAAPCEIQVHLVAPPVPQQPSHEGATSISSTVKLFGTVKAAVAYWRSVLPVKSSSGPGWTIVDEYSWHRFASEVEIIRENDGSRPERPKRAERFTEFAYFVRRNPDKGFGAVLAGNFAAAKQHLEMPLLPVRQSKEQVAEYRWNATAVSATLQAFLSTQDSVALPKLLKQYKASPKYQYQASMLTMAPPEIGLEGTYEDMFSCGHFMDMQILVMRLMNKDLFTYCIFVQRGDIIIFVDSFSKVPVRLVKGAALNRKLYLMSPGGVMLITRLEDDPVIPLNKAAVVINTVNTTRPDFSRTGASLVAHGKHLYLFGGCPCPPPRYAHVSWQRDNKLYIFGGINVTRDNQFKPLNDLWVFDLKTLKWRELDPVGVPSPRGHMGVACSGKRTVIVGGQQGREKPMDVADIYEFDEDQCCFVLPAPEQATWISARMSPCCALVTEKHLVVIDGFEDKRPLTATHIFDIRRGRDVPLSLRVACCRETKRDAALEKISAARVHLGTNGTAQQSETLQIFLTAPPGAVSFYTQHIPSLSRGLPQAGSSYLWPGKKRLPLGLQWSHSRRPLLSDSGNPDPIGIQKVSDGNGSFLTPFHVAPMHLGLPNEGTVHLAAPAPGHRPAQDYLSHLSYTLKAFSTVKGAVQYFGACQPVSSEPSWREITEVLRSCTSESERSLFWGMEATHKLAACCCFNRSDPTKEVQVYITAVINHNYYALQAPYAPGNSDVPKESKLNLEVEAITCTATLFAMLICQSELIPLLLTCACCGETEERKSQHAAGDLKAWLKAKLVIRKILSVPEHLRGLGEEFAMDVLLKLQKACIRQGLGAELAGNFAAVQLYAEPRLSPRTPRRDMDQAENFRLRAKKARPTLEAFRSSRDIVAFAAAALAVQAQHEVPVPGINADHGAANNSL</sequence>
<dbReference type="SUPFAM" id="SSF117281">
    <property type="entry name" value="Kelch motif"/>
    <property type="match status" value="2"/>
</dbReference>
<evidence type="ECO:0000256" key="2">
    <source>
        <dbReference type="ARBA" id="ARBA00022737"/>
    </source>
</evidence>
<proteinExistence type="predicted"/>
<dbReference type="OrthoDB" id="10251809at2759"/>
<gene>
    <name evidence="3" type="ORF">COCSUDRAFT_57261</name>
</gene>
<evidence type="ECO:0000256" key="1">
    <source>
        <dbReference type="ARBA" id="ARBA00022441"/>
    </source>
</evidence>
<dbReference type="GeneID" id="17038671"/>
<dbReference type="Pfam" id="PF24681">
    <property type="entry name" value="Kelch_KLHDC2_KLHL20_DRC7"/>
    <property type="match status" value="2"/>
</dbReference>
<comment type="caution">
    <text evidence="3">The sequence shown here is derived from an EMBL/GenBank/DDBJ whole genome shotgun (WGS) entry which is preliminary data.</text>
</comment>
<dbReference type="Proteomes" id="UP000007264">
    <property type="component" value="Unassembled WGS sequence"/>
</dbReference>